<evidence type="ECO:0000313" key="2">
    <source>
        <dbReference type="Proteomes" id="UP000190037"/>
    </source>
</evidence>
<reference evidence="1 2" key="1">
    <citation type="submission" date="2017-03" db="EMBL/GenBank/DDBJ databases">
        <title>Draft genome sequence of Streptomyces scabrisporus NF3, endophyte isolated from Amphipterygium adstringens.</title>
        <authorList>
            <person name="Vazquez M."/>
            <person name="Ceapa C.D."/>
            <person name="Rodriguez Luna D."/>
            <person name="Sanchez Esquivel S."/>
        </authorList>
    </citation>
    <scope>NUCLEOTIDE SEQUENCE [LARGE SCALE GENOMIC DNA]</scope>
    <source>
        <strain evidence="1 2">NF3</strain>
    </source>
</reference>
<dbReference type="Proteomes" id="UP000190037">
    <property type="component" value="Unassembled WGS sequence"/>
</dbReference>
<gene>
    <name evidence="1" type="ORF">B4N89_27380</name>
</gene>
<dbReference type="RefSeq" id="WP_078979677.1">
    <property type="nucleotide sequence ID" value="NZ_MWQN01000001.1"/>
</dbReference>
<accession>A0A1T3P8C1</accession>
<proteinExistence type="predicted"/>
<keyword evidence="2" id="KW-1185">Reference proteome</keyword>
<comment type="caution">
    <text evidence="1">The sequence shown here is derived from an EMBL/GenBank/DDBJ whole genome shotgun (WGS) entry which is preliminary data.</text>
</comment>
<dbReference type="AlphaFoldDB" id="A0A1T3P8C1"/>
<evidence type="ECO:0000313" key="1">
    <source>
        <dbReference type="EMBL" id="OPC85347.1"/>
    </source>
</evidence>
<sequence length="64" mass="6486">MRLVAVDGTEALGFVIIRPGTSGPGSVSLEAGATGLSKGEGAYILRRVADLWDGEETAVGRPTG</sequence>
<name>A0A1T3P8C1_9ACTN</name>
<protein>
    <submittedName>
        <fullName evidence="1">Uncharacterized protein</fullName>
    </submittedName>
</protein>
<organism evidence="1 2">
    <name type="scientific">Embleya scabrispora</name>
    <dbReference type="NCBI Taxonomy" id="159449"/>
    <lineage>
        <taxon>Bacteria</taxon>
        <taxon>Bacillati</taxon>
        <taxon>Actinomycetota</taxon>
        <taxon>Actinomycetes</taxon>
        <taxon>Kitasatosporales</taxon>
        <taxon>Streptomycetaceae</taxon>
        <taxon>Embleya</taxon>
    </lineage>
</organism>
<dbReference type="EMBL" id="MWQN01000001">
    <property type="protein sequence ID" value="OPC85347.1"/>
    <property type="molecule type" value="Genomic_DNA"/>
</dbReference>
<dbReference type="STRING" id="159449.B4N89_27380"/>
<dbReference type="OrthoDB" id="4335553at2"/>